<accession>A0A0G4KIP4</accession>
<sequence>MDVAPFEGVPLAPKGTTLADFDAYIAETRALLETRYPRQTITNEMLVVAIQTRARAELDAMEAADADHDAVTDEDLEMEGVIPDNDIINDSLAHGPESQPWRDAAEVEYHIREHAKRVCRSDPFSSIRRSMGGMRVRFSLIESLCQHVELAVELGGHLEPRDVLSLFSVSRTFHGAISAVMTSTLRMWVRRHAPESGDIFSFRLYRHLCVRDPAGRTNAFGSKQFDPFDAVMAQVRHVPSLKWYQMVVLRERCVNDIVDALEEGGQQLPIGTERSLKKMWLLMDVATTKGRTAMIGNEALWTHADLHNIQFFLTKLGMHFRDPVWADPFMNTLVKLLLGQRTLYKLWLILTRHGLTELRDIVKLKVRYDYLPVHEQYRRALFGLFGEKVFGVPAHEVGVLHLEAWGRGTGHLQRPDELIRTEAVRRGLDIDRHIIYMILWGQKSIPENDFPDEDELPDADIMETTTWAELSQHQRADLLQENLDTFRSERQYLFARQARLSRIARINAAVQADMVGGGGLASSAPTINPDDGIDFSALPTEDDPSTWTRTVVSPEPGSGALRGSEPTLTEAMRDAMRRTDRVNGTQSDDDVRLYIYGVLFGSGLADEDQEIRADKAWVDWESEDSDPQWLEYVDEINAPDDESFEQFDDLELYERQEEGHGEGEDDSAAPALYPELTDDGDVDWDLYDDLSSSNTPPEG</sequence>
<dbReference type="EMBL" id="CVQI01000780">
    <property type="protein sequence ID" value="CRK01622.1"/>
    <property type="molecule type" value="Genomic_DNA"/>
</dbReference>
<feature type="region of interest" description="Disordered" evidence="1">
    <location>
        <begin position="539"/>
        <end position="565"/>
    </location>
</feature>
<name>A0A0G4KIP4_VERLO</name>
<gene>
    <name evidence="2" type="ORF">BN1723_008786</name>
</gene>
<evidence type="ECO:0000313" key="2">
    <source>
        <dbReference type="EMBL" id="CRK01622.1"/>
    </source>
</evidence>
<protein>
    <submittedName>
        <fullName evidence="2">Uncharacterized protein</fullName>
    </submittedName>
</protein>
<dbReference type="AlphaFoldDB" id="A0A0G4KIP4"/>
<feature type="region of interest" description="Disordered" evidence="1">
    <location>
        <begin position="654"/>
        <end position="699"/>
    </location>
</feature>
<evidence type="ECO:0000313" key="3">
    <source>
        <dbReference type="Proteomes" id="UP000045706"/>
    </source>
</evidence>
<feature type="compositionally biased region" description="Acidic residues" evidence="1">
    <location>
        <begin position="676"/>
        <end position="688"/>
    </location>
</feature>
<organism evidence="2 3">
    <name type="scientific">Verticillium longisporum</name>
    <name type="common">Verticillium dahliae var. longisporum</name>
    <dbReference type="NCBI Taxonomy" id="100787"/>
    <lineage>
        <taxon>Eukaryota</taxon>
        <taxon>Fungi</taxon>
        <taxon>Dikarya</taxon>
        <taxon>Ascomycota</taxon>
        <taxon>Pezizomycotina</taxon>
        <taxon>Sordariomycetes</taxon>
        <taxon>Hypocreomycetidae</taxon>
        <taxon>Glomerellales</taxon>
        <taxon>Plectosphaerellaceae</taxon>
        <taxon>Verticillium</taxon>
    </lineage>
</organism>
<reference evidence="3" key="1">
    <citation type="submission" date="2015-05" db="EMBL/GenBank/DDBJ databases">
        <authorList>
            <person name="Fogelqvist Johan"/>
        </authorList>
    </citation>
    <scope>NUCLEOTIDE SEQUENCE [LARGE SCALE GENOMIC DNA]</scope>
</reference>
<feature type="non-terminal residue" evidence="2">
    <location>
        <position position="699"/>
    </location>
</feature>
<proteinExistence type="predicted"/>
<dbReference type="Proteomes" id="UP000045706">
    <property type="component" value="Unassembled WGS sequence"/>
</dbReference>
<evidence type="ECO:0000256" key="1">
    <source>
        <dbReference type="SAM" id="MobiDB-lite"/>
    </source>
</evidence>